<accession>A0ABD6AZD4</accession>
<dbReference type="Proteomes" id="UP001597187">
    <property type="component" value="Unassembled WGS sequence"/>
</dbReference>
<evidence type="ECO:0008006" key="4">
    <source>
        <dbReference type="Google" id="ProtNLM"/>
    </source>
</evidence>
<organism evidence="2 3">
    <name type="scientific">Halomarina rubra</name>
    <dbReference type="NCBI Taxonomy" id="2071873"/>
    <lineage>
        <taxon>Archaea</taxon>
        <taxon>Methanobacteriati</taxon>
        <taxon>Methanobacteriota</taxon>
        <taxon>Stenosarchaea group</taxon>
        <taxon>Halobacteria</taxon>
        <taxon>Halobacteriales</taxon>
        <taxon>Natronomonadaceae</taxon>
        <taxon>Halomarina</taxon>
    </lineage>
</organism>
<name>A0ABD6AZD4_9EURY</name>
<keyword evidence="3" id="KW-1185">Reference proteome</keyword>
<gene>
    <name evidence="2" type="ORF">ACFSBT_16780</name>
</gene>
<feature type="region of interest" description="Disordered" evidence="1">
    <location>
        <begin position="46"/>
        <end position="68"/>
    </location>
</feature>
<sequence>MSVTGLCELCTTNEVVDGCDRCGRLVCETHYDEQTGLCTDCLKEAGGRPAGEEDVQPDGPDGVDTYQF</sequence>
<protein>
    <recommendedName>
        <fullName evidence="4">HIT-type domain-containing protein</fullName>
    </recommendedName>
</protein>
<evidence type="ECO:0000313" key="3">
    <source>
        <dbReference type="Proteomes" id="UP001597187"/>
    </source>
</evidence>
<dbReference type="AlphaFoldDB" id="A0ABD6AZD4"/>
<comment type="caution">
    <text evidence="2">The sequence shown here is derived from an EMBL/GenBank/DDBJ whole genome shotgun (WGS) entry which is preliminary data.</text>
</comment>
<reference evidence="2 3" key="1">
    <citation type="journal article" date="2019" name="Int. J. Syst. Evol. Microbiol.">
        <title>The Global Catalogue of Microorganisms (GCM) 10K type strain sequencing project: providing services to taxonomists for standard genome sequencing and annotation.</title>
        <authorList>
            <consortium name="The Broad Institute Genomics Platform"/>
            <consortium name="The Broad Institute Genome Sequencing Center for Infectious Disease"/>
            <person name="Wu L."/>
            <person name="Ma J."/>
        </authorList>
    </citation>
    <scope>NUCLEOTIDE SEQUENCE [LARGE SCALE GENOMIC DNA]</scope>
    <source>
        <strain evidence="2 3">CGMCC 1.12563</strain>
    </source>
</reference>
<dbReference type="EMBL" id="JBHUDC010000008">
    <property type="protein sequence ID" value="MFD1514937.1"/>
    <property type="molecule type" value="Genomic_DNA"/>
</dbReference>
<proteinExistence type="predicted"/>
<evidence type="ECO:0000313" key="2">
    <source>
        <dbReference type="EMBL" id="MFD1514937.1"/>
    </source>
</evidence>
<dbReference type="RefSeq" id="WP_250874864.1">
    <property type="nucleotide sequence ID" value="NZ_JALXFV010000008.1"/>
</dbReference>
<evidence type="ECO:0000256" key="1">
    <source>
        <dbReference type="SAM" id="MobiDB-lite"/>
    </source>
</evidence>